<name>A0A8H5GGX8_9AGAR</name>
<feature type="compositionally biased region" description="Basic and acidic residues" evidence="1">
    <location>
        <begin position="535"/>
        <end position="544"/>
    </location>
</feature>
<proteinExistence type="predicted"/>
<reference evidence="2 3" key="1">
    <citation type="journal article" date="2020" name="ISME J.">
        <title>Uncovering the hidden diversity of litter-decomposition mechanisms in mushroom-forming fungi.</title>
        <authorList>
            <person name="Floudas D."/>
            <person name="Bentzer J."/>
            <person name="Ahren D."/>
            <person name="Johansson T."/>
            <person name="Persson P."/>
            <person name="Tunlid A."/>
        </authorList>
    </citation>
    <scope>NUCLEOTIDE SEQUENCE [LARGE SCALE GENOMIC DNA]</scope>
    <source>
        <strain evidence="2 3">CBS 291.85</strain>
    </source>
</reference>
<feature type="compositionally biased region" description="Polar residues" evidence="1">
    <location>
        <begin position="473"/>
        <end position="485"/>
    </location>
</feature>
<feature type="compositionally biased region" description="Basic and acidic residues" evidence="1">
    <location>
        <begin position="932"/>
        <end position="968"/>
    </location>
</feature>
<feature type="compositionally biased region" description="Polar residues" evidence="1">
    <location>
        <begin position="305"/>
        <end position="334"/>
    </location>
</feature>
<feature type="compositionally biased region" description="Polar residues" evidence="1">
    <location>
        <begin position="216"/>
        <end position="226"/>
    </location>
</feature>
<evidence type="ECO:0000313" key="3">
    <source>
        <dbReference type="Proteomes" id="UP000559256"/>
    </source>
</evidence>
<gene>
    <name evidence="2" type="ORF">D9758_005526</name>
</gene>
<dbReference type="CDD" id="cd06503">
    <property type="entry name" value="ATP-synt_Fo_b"/>
    <property type="match status" value="2"/>
</dbReference>
<feature type="region of interest" description="Disordered" evidence="1">
    <location>
        <begin position="760"/>
        <end position="782"/>
    </location>
</feature>
<feature type="compositionally biased region" description="Low complexity" evidence="1">
    <location>
        <begin position="124"/>
        <end position="155"/>
    </location>
</feature>
<sequence length="1105" mass="119599">MVNNDWSHGITITITYNKGTDGSYSVERRIPQRLWDDLEYLAIPKPPMDRVDFIYTDCVQFNWNVYSQTFLDLMTKKIGSDWHGGITRNQLESKGICKIELHTPNGHQSIVANPYTLPCPLSSIQTPNIQQPNTPTPRPTVAQPPQANASQSAPSTSRSQPVNSQNIPQFQSRHSTANRRQPPSSPVVQSTISASSLPNRPGAANNPSSTPSTTTHIRSQSQSGNYTAGGVVQRHGIMQLPVGLEQRRISSTTTENGVVNRHRPGLIAESNGSPTPSQAGVVNNPTAAPFTSQSGIRTAQFLSCPSTPGNAIQKQSSSAPVTQSKASSTPNQFVVGNRPVLKSSTSQSPLPQFQSGPSSGSGIVAPNQAVVTSRPALKPSNAQTTSASSQSQSHPSSPVAGAPVPSSSAVIQPTASSSSSPNQSRVVNSLSTSTASPTANQAAYRSKPFTASPPQTPHAVRAGRIGSELPSFTKRSPTTSLTSPNAVVPRPGLVNGCPNAIMSPANSIGRPQVPSRPSHPVQPSQPASPSAGVKRKPEESRNEVANKRLRLSPSKCTIPAHTPTPNLPTLSTSGIQLRLQNPPSNSTIPIPNPPSTSAYTAANDGSPTFSAPSIAYVAAGTFVNATPAISHSTSPLTPTITTSTPTHVVTNLTHPNTPAITNATSTILTTNTTSSTSNSTPSTSTATTVSAIANALSPSPNPFSPAIHAHTTLASVNTVPTKSSSESYVMIPQSSWEQIKASFQSLNSQLRTERQARTELSTKLKESEETSQTRQKALEEKEQQLKQHHSALVVMRQKLKVLDDWRKATEEQCKQAQDALQKAQDEKVVELETKKVLEELQKSEDSRQTAEEGRKQAEDALQKAEQERDVVREGLQQSESLRKVAEEGRENAENMLRESEQKREVAEVALKQFEAMRQTVYKGARDAIRKAGDLRKAADEERKKAEDARQVSDEGRRRAENAFHKSEEAGEILGRNAQGQLRKSEGLRKVAEEERKRAEDAVRVSEQGWKLADERRKAIEIALRESEEARKQSEEDYKRIEHALRESKEARSLAEAERKQAVEELQDLQREVKEPFVVPALLEAFGLVSYLTSQVVEQSKEEGEI</sequence>
<dbReference type="AlphaFoldDB" id="A0A8H5GGX8"/>
<feature type="compositionally biased region" description="Polar residues" evidence="1">
    <location>
        <begin position="430"/>
        <end position="443"/>
    </location>
</feature>
<organism evidence="2 3">
    <name type="scientific">Tetrapyrgos nigripes</name>
    <dbReference type="NCBI Taxonomy" id="182062"/>
    <lineage>
        <taxon>Eukaryota</taxon>
        <taxon>Fungi</taxon>
        <taxon>Dikarya</taxon>
        <taxon>Basidiomycota</taxon>
        <taxon>Agaricomycotina</taxon>
        <taxon>Agaricomycetes</taxon>
        <taxon>Agaricomycetidae</taxon>
        <taxon>Agaricales</taxon>
        <taxon>Marasmiineae</taxon>
        <taxon>Marasmiaceae</taxon>
        <taxon>Tetrapyrgos</taxon>
    </lineage>
</organism>
<keyword evidence="3" id="KW-1185">Reference proteome</keyword>
<evidence type="ECO:0000313" key="2">
    <source>
        <dbReference type="EMBL" id="KAF5364571.1"/>
    </source>
</evidence>
<feature type="region of interest" description="Disordered" evidence="1">
    <location>
        <begin position="932"/>
        <end position="999"/>
    </location>
</feature>
<feature type="region of interest" description="Disordered" evidence="1">
    <location>
        <begin position="840"/>
        <end position="903"/>
    </location>
</feature>
<feature type="compositionally biased region" description="Low complexity" evidence="1">
    <location>
        <begin position="379"/>
        <end position="429"/>
    </location>
</feature>
<feature type="compositionally biased region" description="Low complexity" evidence="1">
    <location>
        <begin position="346"/>
        <end position="362"/>
    </location>
</feature>
<feature type="compositionally biased region" description="Basic and acidic residues" evidence="1">
    <location>
        <begin position="840"/>
        <end position="872"/>
    </location>
</feature>
<feature type="compositionally biased region" description="Low complexity" evidence="1">
    <location>
        <begin position="518"/>
        <end position="531"/>
    </location>
</feature>
<feature type="region of interest" description="Disordered" evidence="1">
    <location>
        <begin position="251"/>
        <end position="291"/>
    </location>
</feature>
<evidence type="ECO:0000256" key="1">
    <source>
        <dbReference type="SAM" id="MobiDB-lite"/>
    </source>
</evidence>
<feature type="compositionally biased region" description="Basic and acidic residues" evidence="1">
    <location>
        <begin position="982"/>
        <end position="999"/>
    </location>
</feature>
<dbReference type="EMBL" id="JAACJM010000032">
    <property type="protein sequence ID" value="KAF5364571.1"/>
    <property type="molecule type" value="Genomic_DNA"/>
</dbReference>
<dbReference type="Proteomes" id="UP000559256">
    <property type="component" value="Unassembled WGS sequence"/>
</dbReference>
<protein>
    <submittedName>
        <fullName evidence="2">Uncharacterized protein</fullName>
    </submittedName>
</protein>
<feature type="region of interest" description="Disordered" evidence="1">
    <location>
        <begin position="305"/>
        <end position="544"/>
    </location>
</feature>
<feature type="region of interest" description="Disordered" evidence="1">
    <location>
        <begin position="552"/>
        <end position="571"/>
    </location>
</feature>
<feature type="region of interest" description="Disordered" evidence="1">
    <location>
        <begin position="122"/>
        <end position="228"/>
    </location>
</feature>
<feature type="compositionally biased region" description="Basic and acidic residues" evidence="1">
    <location>
        <begin position="880"/>
        <end position="903"/>
    </location>
</feature>
<feature type="compositionally biased region" description="Polar residues" evidence="1">
    <location>
        <begin position="156"/>
        <end position="198"/>
    </location>
</feature>
<accession>A0A8H5GGX8</accession>
<comment type="caution">
    <text evidence="2">The sequence shown here is derived from an EMBL/GenBank/DDBJ whole genome shotgun (WGS) entry which is preliminary data.</text>
</comment>
<feature type="compositionally biased region" description="Polar residues" evidence="1">
    <location>
        <begin position="270"/>
        <end position="291"/>
    </location>
</feature>